<dbReference type="AlphaFoldDB" id="A0AAN9T453"/>
<evidence type="ECO:0000313" key="1">
    <source>
        <dbReference type="EMBL" id="KAK7573572.1"/>
    </source>
</evidence>
<comment type="caution">
    <text evidence="1">The sequence shown here is derived from an EMBL/GenBank/DDBJ whole genome shotgun (WGS) entry which is preliminary data.</text>
</comment>
<gene>
    <name evidence="1" type="ORF">V9T40_010763</name>
</gene>
<accession>A0AAN9T453</accession>
<keyword evidence="2" id="KW-1185">Reference proteome</keyword>
<reference evidence="1 2" key="1">
    <citation type="submission" date="2024-03" db="EMBL/GenBank/DDBJ databases">
        <title>Adaptation during the transition from Ophiocordyceps entomopathogen to insect associate is accompanied by gene loss and intensified selection.</title>
        <authorList>
            <person name="Ward C.M."/>
            <person name="Onetto C.A."/>
            <person name="Borneman A.R."/>
        </authorList>
    </citation>
    <scope>NUCLEOTIDE SEQUENCE [LARGE SCALE GENOMIC DNA]</scope>
    <source>
        <strain evidence="1">AWRI1</strain>
        <tissue evidence="1">Single Adult Female</tissue>
    </source>
</reference>
<organism evidence="1 2">
    <name type="scientific">Parthenolecanium corni</name>
    <dbReference type="NCBI Taxonomy" id="536013"/>
    <lineage>
        <taxon>Eukaryota</taxon>
        <taxon>Metazoa</taxon>
        <taxon>Ecdysozoa</taxon>
        <taxon>Arthropoda</taxon>
        <taxon>Hexapoda</taxon>
        <taxon>Insecta</taxon>
        <taxon>Pterygota</taxon>
        <taxon>Neoptera</taxon>
        <taxon>Paraneoptera</taxon>
        <taxon>Hemiptera</taxon>
        <taxon>Sternorrhyncha</taxon>
        <taxon>Coccoidea</taxon>
        <taxon>Coccidae</taxon>
        <taxon>Parthenolecanium</taxon>
    </lineage>
</organism>
<sequence length="268" mass="30112">MDAFTRERSNPISVLVVLLNHRYRSDKLLVKEIRAMYLYYCFHTTADYRPIINLIPALAVEYSSNKNQVKSATCEQKFTRYPTPCETGQSVRLFSCLNILLDQRSADIARHPTPCETGLRACDDTGCCCTSYSYAQEGSLEDDCTVTYQYVCAQQILGDNFIDFLCCTTGDDSSFDSCLTDYGDDNVQDQINTCLATTGDQSPQVIAYNNAQEAINNGVDEPDVYEPYAFYDGVWTFCIDDYSVDYFTAILCTMLSPDVTSNIQTCQA</sequence>
<protein>
    <submittedName>
        <fullName evidence="1">Uncharacterized protein</fullName>
    </submittedName>
</protein>
<dbReference type="EMBL" id="JBBCAQ010000037">
    <property type="protein sequence ID" value="KAK7573572.1"/>
    <property type="molecule type" value="Genomic_DNA"/>
</dbReference>
<evidence type="ECO:0000313" key="2">
    <source>
        <dbReference type="Proteomes" id="UP001367676"/>
    </source>
</evidence>
<name>A0AAN9T453_9HEMI</name>
<dbReference type="Proteomes" id="UP001367676">
    <property type="component" value="Unassembled WGS sequence"/>
</dbReference>
<proteinExistence type="predicted"/>